<name>A0A0D6R0S1_ARACU</name>
<organism evidence="8">
    <name type="scientific">Araucaria cunninghamii</name>
    <name type="common">Hoop pine</name>
    <name type="synonym">Moreton Bay pine</name>
    <dbReference type="NCBI Taxonomy" id="56994"/>
    <lineage>
        <taxon>Eukaryota</taxon>
        <taxon>Viridiplantae</taxon>
        <taxon>Streptophyta</taxon>
        <taxon>Embryophyta</taxon>
        <taxon>Tracheophyta</taxon>
        <taxon>Spermatophyta</taxon>
        <taxon>Pinopsida</taxon>
        <taxon>Pinidae</taxon>
        <taxon>Conifers II</taxon>
        <taxon>Araucariales</taxon>
        <taxon>Araucariaceae</taxon>
        <taxon>Araucaria</taxon>
    </lineage>
</organism>
<keyword evidence="7" id="KW-0812">Transmembrane</keyword>
<keyword evidence="7" id="KW-1133">Transmembrane helix</keyword>
<dbReference type="EMBL" id="GCKF01040429">
    <property type="protein sequence ID" value="JAG95485.1"/>
    <property type="molecule type" value="Transcribed_RNA"/>
</dbReference>
<evidence type="ECO:0000256" key="6">
    <source>
        <dbReference type="SAM" id="MobiDB-lite"/>
    </source>
</evidence>
<dbReference type="GO" id="GO:0016757">
    <property type="term" value="F:glycosyltransferase activity"/>
    <property type="evidence" value="ECO:0007669"/>
    <property type="project" value="UniProtKB-KW"/>
</dbReference>
<evidence type="ECO:0000256" key="4">
    <source>
        <dbReference type="ARBA" id="ARBA00023136"/>
    </source>
</evidence>
<protein>
    <submittedName>
        <fullName evidence="8">Uncharacterized protein</fullName>
    </submittedName>
</protein>
<feature type="region of interest" description="Disordered" evidence="6">
    <location>
        <begin position="75"/>
        <end position="95"/>
    </location>
</feature>
<evidence type="ECO:0000313" key="8">
    <source>
        <dbReference type="EMBL" id="JAG95485.1"/>
    </source>
</evidence>
<reference evidence="8" key="1">
    <citation type="submission" date="2015-03" db="EMBL/GenBank/DDBJ databases">
        <title>A transcriptome of Araucaria cunninghamii, an australian fine timber species.</title>
        <authorList>
            <person name="Jing Yi C.J.Y."/>
            <person name="Yin San L.Y.S."/>
            <person name="Abdul Karim S.S."/>
            <person name="Wan Azmi N.N."/>
            <person name="Hercus R.R."/>
            <person name="Croft L.L."/>
        </authorList>
    </citation>
    <scope>NUCLEOTIDE SEQUENCE</scope>
    <source>
        <strain evidence="8">MI0301</strain>
        <tissue evidence="8">Leaf</tissue>
    </source>
</reference>
<evidence type="ECO:0000256" key="7">
    <source>
        <dbReference type="SAM" id="Phobius"/>
    </source>
</evidence>
<sequence length="403" mass="45934">MSPRGVNSVGEESGYISFISQCAKRNLHMARILSYLILLGFGVVLGVVTTFHMTRYLGTQTMLYPLGKEASASASLLPPSSPSCKNSSNEQPPGIALSIRSSSQAMHNMRDAELLWRASMAPRRKGYPFPRVPKIALMFLTKGPLPFIPLWERFLRGHEGLYSIYLHTLPSFKLKVPKESPFSGRQIPSKVVQWGHSNMFDAERRLLANALLDFSNERFILLSESCIPVFNFTTIYNYLIKSQHGFVNSFDDPSQFGRGRYNRNMAPDISLRQWRKGSQWFEVNRKMALSIVSDTKYYPIFETHCRPSCYVDEHYLPTFVHMQLGSLNSNRSVTWVDWSRGGSHPATFGKGDITEEFLRRIRDGKKCTYNNETISICHLFARKFSPSALDPLLQMSSKILEFN</sequence>
<evidence type="ECO:0000256" key="5">
    <source>
        <dbReference type="ARBA" id="ARBA00023180"/>
    </source>
</evidence>
<comment type="subcellular location">
    <subcellularLocation>
        <location evidence="1">Membrane</location>
        <topology evidence="1">Single-pass type II membrane protein</topology>
    </subcellularLocation>
</comment>
<dbReference type="InterPro" id="IPR044174">
    <property type="entry name" value="BC10-like"/>
</dbReference>
<evidence type="ECO:0000256" key="2">
    <source>
        <dbReference type="ARBA" id="ARBA00022676"/>
    </source>
</evidence>
<keyword evidence="2" id="KW-0328">Glycosyltransferase</keyword>
<keyword evidence="4 7" id="KW-0472">Membrane</keyword>
<keyword evidence="3" id="KW-0808">Transferase</keyword>
<dbReference type="GO" id="GO:0016020">
    <property type="term" value="C:membrane"/>
    <property type="evidence" value="ECO:0007669"/>
    <property type="project" value="UniProtKB-SubCell"/>
</dbReference>
<dbReference type="PANTHER" id="PTHR31042">
    <property type="entry name" value="CORE-2/I-BRANCHING BETA-1,6-N-ACETYLGLUCOSAMINYLTRANSFERASE FAMILY PROTEIN-RELATED"/>
    <property type="match status" value="1"/>
</dbReference>
<evidence type="ECO:0000256" key="3">
    <source>
        <dbReference type="ARBA" id="ARBA00022679"/>
    </source>
</evidence>
<dbReference type="PANTHER" id="PTHR31042:SF8">
    <property type="entry name" value="CORE-2_I-BRANCHING BETA-1,6-N-ACETYLGLUCOSAMINYLTRANSFERASE FAMILY PROTEIN"/>
    <property type="match status" value="1"/>
</dbReference>
<dbReference type="Pfam" id="PF02485">
    <property type="entry name" value="Branch"/>
    <property type="match status" value="1"/>
</dbReference>
<evidence type="ECO:0000256" key="1">
    <source>
        <dbReference type="ARBA" id="ARBA00004606"/>
    </source>
</evidence>
<dbReference type="AlphaFoldDB" id="A0A0D6R0S1"/>
<dbReference type="InterPro" id="IPR003406">
    <property type="entry name" value="Glyco_trans_14"/>
</dbReference>
<keyword evidence="5" id="KW-0325">Glycoprotein</keyword>
<accession>A0A0D6R0S1</accession>
<proteinExistence type="predicted"/>
<feature type="transmembrane region" description="Helical" evidence="7">
    <location>
        <begin position="32"/>
        <end position="53"/>
    </location>
</feature>